<evidence type="ECO:0000259" key="4">
    <source>
        <dbReference type="Pfam" id="PF00150"/>
    </source>
</evidence>
<dbReference type="InterPro" id="IPR017853">
    <property type="entry name" value="GH"/>
</dbReference>
<dbReference type="STRING" id="49390.A0A068UUW5"/>
<dbReference type="SUPFAM" id="SSF51445">
    <property type="entry name" value="(Trans)glycosidases"/>
    <property type="match status" value="2"/>
</dbReference>
<dbReference type="PANTHER" id="PTHR31263:SF68">
    <property type="entry name" value="GLYCOSIDE HYDROLASE FAMILY 5 DOMAIN-CONTAINING PROTEIN"/>
    <property type="match status" value="1"/>
</dbReference>
<evidence type="ECO:0000313" key="6">
    <source>
        <dbReference type="Proteomes" id="UP000295252"/>
    </source>
</evidence>
<dbReference type="OMA" id="PLACANW"/>
<dbReference type="InterPro" id="IPR035992">
    <property type="entry name" value="Ricin_B-like_lectins"/>
</dbReference>
<dbReference type="SUPFAM" id="SSF50370">
    <property type="entry name" value="Ricin B-like lectins"/>
    <property type="match status" value="1"/>
</dbReference>
<dbReference type="InterPro" id="IPR001547">
    <property type="entry name" value="Glyco_hydro_5"/>
</dbReference>
<keyword evidence="3" id="KW-0326">Glycosidase</keyword>
<dbReference type="Proteomes" id="UP000295252">
    <property type="component" value="Chromosome X"/>
</dbReference>
<proteinExistence type="inferred from homology"/>
<feature type="domain" description="Glycoside hydrolase family 5" evidence="4">
    <location>
        <begin position="450"/>
        <end position="730"/>
    </location>
</feature>
<dbReference type="EMBL" id="HG739146">
    <property type="protein sequence ID" value="CDP12092.1"/>
    <property type="molecule type" value="Genomic_DNA"/>
</dbReference>
<sequence>MLPEGLSKSPLDDISRHISLLGFNCIRLTWAVYMYTRHAHVTVAQHLQDLNLTDALAGIQRHNPHLASLTLVDAQKAVIESVASHGVMVLLDCQVSKPMWCCNDNDGNGFWGDAYFDPHEWLRALSTVAKRYKDMHMVMAMSLRNELRGPRQNETLWYHWVEEGAKTIHRANPNVLVLVSGLNYDLDFRFLKTKPLKLGIGKKMVYEAHQYAFSDGQDGLWLTKSVNWMCKNMIQDVEDRVGFLFRGRHPAPLFITEFGGDQIGDNTADNYFLTCYISWLAENDLDWALWALQGSYYLRDGKHDPEETYGLFNSSWGPLRNPQFHTKLQLIQRTLIATGDGLPVALTRECLTGQSAWELAQNSQFHRSSSLVHSASIKMAKKNSSHFHTFLLWILLFSFAKLSKSLPLSTSSRWILDDKTGSRVKLTCVNWVGHLEPLVVEGLQKKPLPYIVDNVALMGFNCVRLTWATFMFTRENYGNLTVRESLNQLSLDGSVAGIAMNNPQLLDATVVEVQKAVVYELGRKNIMVILDNHVSKPQWCCGGDDGNGFFGDEFFDPKEWLQGLAAVANLYKDAPNVVAMSMRNELRGPRQNTNDWYEYIPQGAAAIHGENPSLLIIVSGLGYETDISFVKEKPLVLNFTNKLVYEAHWYAFDTPWQIWLSQTNQICAQRSQRFADHSAFVVSSSKPVPLFLSEFGADQRGGNEADNRYLSCLLAFVAEHDLDWALWTLQGSYILRQGVVELEEVYGMFDVNWDHIRNSTLSRRLQLVKQIIWDPKSNNTTHSKLYHPQSGLCAQIGNNGSVRGSDCQSPGRWKQQEAGSSIQLEAEAEGTFGCLRAVGDGQPATVSSDCGNQTTLWKLVSSSQLHIAAQGGYLCLEMNSSDSVVVTRKCLCLDENSNDVPNCAENPEGQWFKLVPTNESLIFFFFGDKKCANTLFKR</sequence>
<keyword evidence="6" id="KW-1185">Reference proteome</keyword>
<evidence type="ECO:0000256" key="3">
    <source>
        <dbReference type="ARBA" id="ARBA00023295"/>
    </source>
</evidence>
<dbReference type="AlphaFoldDB" id="A0A068UUW5"/>
<dbReference type="Gramene" id="CDP12092">
    <property type="protein sequence ID" value="CDP12092"/>
    <property type="gene ID" value="GSCOC_T00035471001"/>
</dbReference>
<comment type="similarity">
    <text evidence="1">Belongs to the glycosyl hydrolase 5 (cellulase A) family.</text>
</comment>
<dbReference type="GO" id="GO:0000272">
    <property type="term" value="P:polysaccharide catabolic process"/>
    <property type="evidence" value="ECO:0007669"/>
    <property type="project" value="InterPro"/>
</dbReference>
<dbReference type="InParanoid" id="A0A068UUW5"/>
<protein>
    <recommendedName>
        <fullName evidence="4">Glycoside hydrolase family 5 domain-containing protein</fullName>
    </recommendedName>
</protein>
<name>A0A068UUW5_COFCA</name>
<evidence type="ECO:0000313" key="5">
    <source>
        <dbReference type="EMBL" id="CDP12092.1"/>
    </source>
</evidence>
<evidence type="ECO:0000256" key="2">
    <source>
        <dbReference type="ARBA" id="ARBA00022801"/>
    </source>
</evidence>
<feature type="domain" description="Glycoside hydrolase family 5" evidence="4">
    <location>
        <begin position="11"/>
        <end position="293"/>
    </location>
</feature>
<dbReference type="PANTHER" id="PTHR31263">
    <property type="entry name" value="CELLULASE FAMILY PROTEIN (AFU_ORTHOLOGUE AFUA_5G14560)"/>
    <property type="match status" value="1"/>
</dbReference>
<reference evidence="6" key="1">
    <citation type="journal article" date="2014" name="Science">
        <title>The coffee genome provides insight into the convergent evolution of caffeine biosynthesis.</title>
        <authorList>
            <person name="Denoeud F."/>
            <person name="Carretero-Paulet L."/>
            <person name="Dereeper A."/>
            <person name="Droc G."/>
            <person name="Guyot R."/>
            <person name="Pietrella M."/>
            <person name="Zheng C."/>
            <person name="Alberti A."/>
            <person name="Anthony F."/>
            <person name="Aprea G."/>
            <person name="Aury J.M."/>
            <person name="Bento P."/>
            <person name="Bernard M."/>
            <person name="Bocs S."/>
            <person name="Campa C."/>
            <person name="Cenci A."/>
            <person name="Combes M.C."/>
            <person name="Crouzillat D."/>
            <person name="Da Silva C."/>
            <person name="Daddiego L."/>
            <person name="De Bellis F."/>
            <person name="Dussert S."/>
            <person name="Garsmeur O."/>
            <person name="Gayraud T."/>
            <person name="Guignon V."/>
            <person name="Jahn K."/>
            <person name="Jamilloux V."/>
            <person name="Joet T."/>
            <person name="Labadie K."/>
            <person name="Lan T."/>
            <person name="Leclercq J."/>
            <person name="Lepelley M."/>
            <person name="Leroy T."/>
            <person name="Li L.T."/>
            <person name="Librado P."/>
            <person name="Lopez L."/>
            <person name="Munoz A."/>
            <person name="Noel B."/>
            <person name="Pallavicini A."/>
            <person name="Perrotta G."/>
            <person name="Poncet V."/>
            <person name="Pot D."/>
            <person name="Priyono X."/>
            <person name="Rigoreau M."/>
            <person name="Rouard M."/>
            <person name="Rozas J."/>
            <person name="Tranchant-Dubreuil C."/>
            <person name="VanBuren R."/>
            <person name="Zhang Q."/>
            <person name="Andrade A.C."/>
            <person name="Argout X."/>
            <person name="Bertrand B."/>
            <person name="de Kochko A."/>
            <person name="Graziosi G."/>
            <person name="Henry R.J."/>
            <person name="Jayarama X."/>
            <person name="Ming R."/>
            <person name="Nagai C."/>
            <person name="Rounsley S."/>
            <person name="Sankoff D."/>
            <person name="Giuliano G."/>
            <person name="Albert V.A."/>
            <person name="Wincker P."/>
            <person name="Lashermes P."/>
        </authorList>
    </citation>
    <scope>NUCLEOTIDE SEQUENCE [LARGE SCALE GENOMIC DNA]</scope>
    <source>
        <strain evidence="6">cv. DH200-94</strain>
    </source>
</reference>
<dbReference type="Pfam" id="PF00150">
    <property type="entry name" value="Cellulase"/>
    <property type="match status" value="2"/>
</dbReference>
<dbReference type="GO" id="GO:0004553">
    <property type="term" value="F:hydrolase activity, hydrolyzing O-glycosyl compounds"/>
    <property type="evidence" value="ECO:0007669"/>
    <property type="project" value="InterPro"/>
</dbReference>
<dbReference type="OrthoDB" id="442731at2759"/>
<dbReference type="Gene3D" id="3.20.20.80">
    <property type="entry name" value="Glycosidases"/>
    <property type="match status" value="2"/>
</dbReference>
<gene>
    <name evidence="5" type="ORF">GSCOC_T00035471001</name>
</gene>
<evidence type="ECO:0000256" key="1">
    <source>
        <dbReference type="ARBA" id="ARBA00005641"/>
    </source>
</evidence>
<accession>A0A068UUW5</accession>
<dbReference type="PhylomeDB" id="A0A068UUW5"/>
<organism evidence="5 6">
    <name type="scientific">Coffea canephora</name>
    <name type="common">Robusta coffee</name>
    <dbReference type="NCBI Taxonomy" id="49390"/>
    <lineage>
        <taxon>Eukaryota</taxon>
        <taxon>Viridiplantae</taxon>
        <taxon>Streptophyta</taxon>
        <taxon>Embryophyta</taxon>
        <taxon>Tracheophyta</taxon>
        <taxon>Spermatophyta</taxon>
        <taxon>Magnoliopsida</taxon>
        <taxon>eudicotyledons</taxon>
        <taxon>Gunneridae</taxon>
        <taxon>Pentapetalae</taxon>
        <taxon>asterids</taxon>
        <taxon>lamiids</taxon>
        <taxon>Gentianales</taxon>
        <taxon>Rubiaceae</taxon>
        <taxon>Ixoroideae</taxon>
        <taxon>Gardenieae complex</taxon>
        <taxon>Bertiereae - Coffeeae clade</taxon>
        <taxon>Coffeeae</taxon>
        <taxon>Coffea</taxon>
    </lineage>
</organism>
<keyword evidence="2" id="KW-0378">Hydrolase</keyword>